<sequence length="151" mass="17844">MIGYVLCAVQIRNNLKRKCEKMIENLTKEELGGILEAVPVEISFVDKEDKVRYFNKEGRRIFPRTRAVIGRKVQQCHPKRSVHVVNQILDDFKKARRDTAEFWIRKEERLIYIRYFAVRDKDGNYLGCLETTQDITEIKKIEGEKRLLEGV</sequence>
<accession>A0A523THX3</accession>
<evidence type="ECO:0000313" key="1">
    <source>
        <dbReference type="EMBL" id="TET29918.1"/>
    </source>
</evidence>
<dbReference type="Proteomes" id="UP000316517">
    <property type="component" value="Unassembled WGS sequence"/>
</dbReference>
<dbReference type="InterPro" id="IPR000014">
    <property type="entry name" value="PAS"/>
</dbReference>
<reference evidence="1 2" key="1">
    <citation type="submission" date="2019-03" db="EMBL/GenBank/DDBJ databases">
        <title>Metabolic potential of uncultured bacteria and archaea associated with petroleum seepage in deep-sea sediments.</title>
        <authorList>
            <person name="Dong X."/>
            <person name="Hubert C."/>
        </authorList>
    </citation>
    <scope>NUCLEOTIDE SEQUENCE [LARGE SCALE GENOMIC DNA]</scope>
    <source>
        <strain evidence="1">E44_bin3</strain>
    </source>
</reference>
<protein>
    <submittedName>
        <fullName evidence="1">DUF438 domain-containing protein</fullName>
    </submittedName>
</protein>
<comment type="caution">
    <text evidence="1">The sequence shown here is derived from an EMBL/GenBank/DDBJ whole genome shotgun (WGS) entry which is preliminary data.</text>
</comment>
<gene>
    <name evidence="1" type="ORF">E3J68_01180</name>
</gene>
<organism evidence="1 2">
    <name type="scientific">Aerophobetes bacterium</name>
    <dbReference type="NCBI Taxonomy" id="2030807"/>
    <lineage>
        <taxon>Bacteria</taxon>
        <taxon>Candidatus Aerophobota</taxon>
    </lineage>
</organism>
<proteinExistence type="predicted"/>
<dbReference type="EMBL" id="SOJT01000057">
    <property type="protein sequence ID" value="TET29918.1"/>
    <property type="molecule type" value="Genomic_DNA"/>
</dbReference>
<dbReference type="AlphaFoldDB" id="A0A523THX3"/>
<name>A0A523THX3_UNCAE</name>
<dbReference type="InterPro" id="IPR035965">
    <property type="entry name" value="PAS-like_dom_sf"/>
</dbReference>
<dbReference type="Gene3D" id="3.30.450.20">
    <property type="entry name" value="PAS domain"/>
    <property type="match status" value="1"/>
</dbReference>
<dbReference type="NCBIfam" id="TIGR00229">
    <property type="entry name" value="sensory_box"/>
    <property type="match status" value="1"/>
</dbReference>
<dbReference type="Pfam" id="PF13596">
    <property type="entry name" value="PAS_10"/>
    <property type="match status" value="1"/>
</dbReference>
<dbReference type="SUPFAM" id="SSF55785">
    <property type="entry name" value="PYP-like sensor domain (PAS domain)"/>
    <property type="match status" value="1"/>
</dbReference>
<evidence type="ECO:0000313" key="2">
    <source>
        <dbReference type="Proteomes" id="UP000316517"/>
    </source>
</evidence>